<dbReference type="InterPro" id="IPR005548">
    <property type="entry name" value="Cell_div_FtsQ/DivIB_C"/>
</dbReference>
<dbReference type="AlphaFoldDB" id="A0A1M4YJ67"/>
<keyword evidence="7" id="KW-0131">Cell cycle</keyword>
<evidence type="ECO:0000256" key="3">
    <source>
        <dbReference type="ARBA" id="ARBA00022618"/>
    </source>
</evidence>
<reference evidence="10 11" key="1">
    <citation type="submission" date="2016-11" db="EMBL/GenBank/DDBJ databases">
        <authorList>
            <person name="Jaros S."/>
            <person name="Januszkiewicz K."/>
            <person name="Wedrychowicz H."/>
        </authorList>
    </citation>
    <scope>NUCLEOTIDE SEQUENCE [LARGE SCALE GENOMIC DNA]</scope>
    <source>
        <strain evidence="10 11">DSM 2631</strain>
    </source>
</reference>
<gene>
    <name evidence="10" type="ORF">SAMN05443638_12825</name>
</gene>
<dbReference type="PANTHER" id="PTHR37820">
    <property type="entry name" value="CELL DIVISION PROTEIN DIVIB"/>
    <property type="match status" value="1"/>
</dbReference>
<dbReference type="Pfam" id="PF08478">
    <property type="entry name" value="POTRA_1"/>
    <property type="match status" value="1"/>
</dbReference>
<proteinExistence type="predicted"/>
<dbReference type="PROSITE" id="PS51779">
    <property type="entry name" value="POTRA"/>
    <property type="match status" value="1"/>
</dbReference>
<evidence type="ECO:0000256" key="1">
    <source>
        <dbReference type="ARBA" id="ARBA00004370"/>
    </source>
</evidence>
<dbReference type="InterPro" id="IPR050487">
    <property type="entry name" value="FtsQ_DivIB"/>
</dbReference>
<evidence type="ECO:0000256" key="6">
    <source>
        <dbReference type="ARBA" id="ARBA00023136"/>
    </source>
</evidence>
<dbReference type="PANTHER" id="PTHR37820:SF1">
    <property type="entry name" value="CELL DIVISION PROTEIN FTSQ"/>
    <property type="match status" value="1"/>
</dbReference>
<evidence type="ECO:0000313" key="11">
    <source>
        <dbReference type="Proteomes" id="UP000184035"/>
    </source>
</evidence>
<keyword evidence="4 8" id="KW-0812">Transmembrane</keyword>
<evidence type="ECO:0000313" key="10">
    <source>
        <dbReference type="EMBL" id="SHF05760.1"/>
    </source>
</evidence>
<dbReference type="GO" id="GO:0051301">
    <property type="term" value="P:cell division"/>
    <property type="evidence" value="ECO:0007669"/>
    <property type="project" value="UniProtKB-KW"/>
</dbReference>
<dbReference type="Pfam" id="PF03799">
    <property type="entry name" value="FtsQ_DivIB_C"/>
    <property type="match status" value="1"/>
</dbReference>
<feature type="domain" description="POTRA" evidence="9">
    <location>
        <begin position="42"/>
        <end position="110"/>
    </location>
</feature>
<feature type="transmembrane region" description="Helical" evidence="8">
    <location>
        <begin position="21"/>
        <end position="42"/>
    </location>
</feature>
<protein>
    <submittedName>
        <fullName evidence="10">Cell division protein FtsQ</fullName>
    </submittedName>
</protein>
<evidence type="ECO:0000256" key="5">
    <source>
        <dbReference type="ARBA" id="ARBA00022989"/>
    </source>
</evidence>
<evidence type="ECO:0000256" key="8">
    <source>
        <dbReference type="SAM" id="Phobius"/>
    </source>
</evidence>
<comment type="subcellular location">
    <subcellularLocation>
        <location evidence="1">Membrane</location>
    </subcellularLocation>
</comment>
<dbReference type="RefSeq" id="WP_072897295.1">
    <property type="nucleotide sequence ID" value="NZ_FQVM01000028.1"/>
</dbReference>
<dbReference type="GO" id="GO:0005886">
    <property type="term" value="C:plasma membrane"/>
    <property type="evidence" value="ECO:0007669"/>
    <property type="project" value="TreeGrafter"/>
</dbReference>
<dbReference type="OrthoDB" id="1953902at2"/>
<evidence type="ECO:0000256" key="7">
    <source>
        <dbReference type="ARBA" id="ARBA00023306"/>
    </source>
</evidence>
<evidence type="ECO:0000256" key="2">
    <source>
        <dbReference type="ARBA" id="ARBA00022475"/>
    </source>
</evidence>
<accession>A0A1M4YJ67</accession>
<keyword evidence="3 10" id="KW-0132">Cell division</keyword>
<keyword evidence="2" id="KW-1003">Cell membrane</keyword>
<keyword evidence="6 8" id="KW-0472">Membrane</keyword>
<evidence type="ECO:0000256" key="4">
    <source>
        <dbReference type="ARBA" id="ARBA00022692"/>
    </source>
</evidence>
<dbReference type="EMBL" id="FQVM01000028">
    <property type="protein sequence ID" value="SHF05760.1"/>
    <property type="molecule type" value="Genomic_DNA"/>
</dbReference>
<name>A0A1M4YJ67_9CLOT</name>
<dbReference type="InterPro" id="IPR034746">
    <property type="entry name" value="POTRA"/>
</dbReference>
<dbReference type="Proteomes" id="UP000184035">
    <property type="component" value="Unassembled WGS sequence"/>
</dbReference>
<dbReference type="InterPro" id="IPR013685">
    <property type="entry name" value="POTRA_FtsQ_type"/>
</dbReference>
<dbReference type="STRING" id="1533.SAMN05443638_12825"/>
<evidence type="ECO:0000259" key="9">
    <source>
        <dbReference type="PROSITE" id="PS51779"/>
    </source>
</evidence>
<dbReference type="Gene3D" id="3.10.20.310">
    <property type="entry name" value="membrane protein fhac"/>
    <property type="match status" value="1"/>
</dbReference>
<keyword evidence="11" id="KW-1185">Reference proteome</keyword>
<organism evidence="10 11">
    <name type="scientific">Clostridium fallax</name>
    <dbReference type="NCBI Taxonomy" id="1533"/>
    <lineage>
        <taxon>Bacteria</taxon>
        <taxon>Bacillati</taxon>
        <taxon>Bacillota</taxon>
        <taxon>Clostridia</taxon>
        <taxon>Eubacteriales</taxon>
        <taxon>Clostridiaceae</taxon>
        <taxon>Clostridium</taxon>
    </lineage>
</organism>
<keyword evidence="5 8" id="KW-1133">Transmembrane helix</keyword>
<sequence length="251" mass="28976">MENKANEFILQRKKKKKIKKIITLGILFLCIFIIFLFKAPLFQIHTVKVENNNIIDSNEIIKLSKISNTNNIFYLNIKDTIKNVKRNPYISQVSIKRVLPDKIIINVTEKSAAFYVNIDGEYYILNDDLRILEKKVELNTENLLEIKGIDIKSQDVGEIITNNEKQIKLTKELYEILSNNVSNIKFTSMDISNLYNLILYSGNVQIKLGNDEELKDKINKAINILESKDVNLTKGYIDLSFKGNTVIKQES</sequence>